<feature type="domain" description="N-acetyltransferase" evidence="1">
    <location>
        <begin position="17"/>
        <end position="171"/>
    </location>
</feature>
<dbReference type="InterPro" id="IPR016181">
    <property type="entry name" value="Acyl_CoA_acyltransferase"/>
</dbReference>
<keyword evidence="2" id="KW-0808">Transferase</keyword>
<protein>
    <submittedName>
        <fullName evidence="2">GNAT family N-acetyltransferase</fullName>
        <ecNumber evidence="2">2.3.1.-</ecNumber>
    </submittedName>
</protein>
<accession>A0ABW0AMW1</accession>
<dbReference type="PANTHER" id="PTHR37817:SF1">
    <property type="entry name" value="N-ACETYLTRANSFERASE EIS"/>
    <property type="match status" value="1"/>
</dbReference>
<dbReference type="SUPFAM" id="SSF55729">
    <property type="entry name" value="Acyl-CoA N-acyltransferases (Nat)"/>
    <property type="match status" value="1"/>
</dbReference>
<feature type="domain" description="N-acetyltransferase" evidence="1">
    <location>
        <begin position="162"/>
        <end position="304"/>
    </location>
</feature>
<evidence type="ECO:0000313" key="2">
    <source>
        <dbReference type="EMBL" id="MFC5154311.1"/>
    </source>
</evidence>
<dbReference type="PROSITE" id="PS51186">
    <property type="entry name" value="GNAT"/>
    <property type="match status" value="2"/>
</dbReference>
<comment type="caution">
    <text evidence="2">The sequence shown here is derived from an EMBL/GenBank/DDBJ whole genome shotgun (WGS) entry which is preliminary data.</text>
</comment>
<name>A0ABW0AMW1_9ACTN</name>
<organism evidence="2 3">
    <name type="scientific">Streptomyces amakusaensis</name>
    <dbReference type="NCBI Taxonomy" id="67271"/>
    <lineage>
        <taxon>Bacteria</taxon>
        <taxon>Bacillati</taxon>
        <taxon>Actinomycetota</taxon>
        <taxon>Actinomycetes</taxon>
        <taxon>Kitasatosporales</taxon>
        <taxon>Streptomycetaceae</taxon>
        <taxon>Streptomyces</taxon>
    </lineage>
</organism>
<dbReference type="Gene3D" id="3.40.630.30">
    <property type="match status" value="2"/>
</dbReference>
<dbReference type="InterPro" id="IPR051554">
    <property type="entry name" value="Acetyltransferase_Eis"/>
</dbReference>
<dbReference type="EMBL" id="JBHSKP010000014">
    <property type="protein sequence ID" value="MFC5154311.1"/>
    <property type="molecule type" value="Genomic_DNA"/>
</dbReference>
<dbReference type="EC" id="2.3.1.-" evidence="2"/>
<dbReference type="InterPro" id="IPR000182">
    <property type="entry name" value="GNAT_dom"/>
</dbReference>
<sequence length="419" mass="44843">MNTITAPSVPLALADGLVLREARPSDLDRIGALLTERGEAADAVDHRLVVTDPEAGWSACAVVVDGDRVVSTATLLDEEVRVGGVRLPAGQVELVATDRAYEGRGLVRSLMRWAHDRSAARGHVMQAMIGIPYFYRLFGYEYAIDIPRALSATAPPPGAGNPVLRAARPADLPAVAALQNAAQSRFDVAMPHSEPCLRWLTAHDASTTWVLEEAGEIIATGRTTPPDGQLLLAEAAARDESAARALLRAVAELSPDSRVRVVHRAGTVTAAAWQEFLEHEPRGQAEQYYVRIPDVPVLLDRLRPLLWERLTGAEAGAEASTGTDRTGRDIVISTFGAHHRIPVLADGLGEIVTGGPMQSPGTVGGLAVAPDQLPALLFGPHGIEGLSRLRPDVYAGDEELFRALFPPLTADVLSYYLPY</sequence>
<dbReference type="Proteomes" id="UP001596160">
    <property type="component" value="Unassembled WGS sequence"/>
</dbReference>
<evidence type="ECO:0000259" key="1">
    <source>
        <dbReference type="PROSITE" id="PS51186"/>
    </source>
</evidence>
<keyword evidence="2" id="KW-0012">Acyltransferase</keyword>
<proteinExistence type="predicted"/>
<dbReference type="RefSeq" id="WP_344481008.1">
    <property type="nucleotide sequence ID" value="NZ_BAAASB010000015.1"/>
</dbReference>
<dbReference type="GO" id="GO:0016746">
    <property type="term" value="F:acyltransferase activity"/>
    <property type="evidence" value="ECO:0007669"/>
    <property type="project" value="UniProtKB-KW"/>
</dbReference>
<dbReference type="PANTHER" id="PTHR37817">
    <property type="entry name" value="N-ACETYLTRANSFERASE EIS"/>
    <property type="match status" value="1"/>
</dbReference>
<keyword evidence="3" id="KW-1185">Reference proteome</keyword>
<gene>
    <name evidence="2" type="ORF">ACFPRH_21480</name>
</gene>
<dbReference type="Pfam" id="PF13527">
    <property type="entry name" value="Acetyltransf_9"/>
    <property type="match status" value="1"/>
</dbReference>
<reference evidence="3" key="1">
    <citation type="journal article" date="2019" name="Int. J. Syst. Evol. Microbiol.">
        <title>The Global Catalogue of Microorganisms (GCM) 10K type strain sequencing project: providing services to taxonomists for standard genome sequencing and annotation.</title>
        <authorList>
            <consortium name="The Broad Institute Genomics Platform"/>
            <consortium name="The Broad Institute Genome Sequencing Center for Infectious Disease"/>
            <person name="Wu L."/>
            <person name="Ma J."/>
        </authorList>
    </citation>
    <scope>NUCLEOTIDE SEQUENCE [LARGE SCALE GENOMIC DNA]</scope>
    <source>
        <strain evidence="3">PCU 266</strain>
    </source>
</reference>
<evidence type="ECO:0000313" key="3">
    <source>
        <dbReference type="Proteomes" id="UP001596160"/>
    </source>
</evidence>
<dbReference type="CDD" id="cd04301">
    <property type="entry name" value="NAT_SF"/>
    <property type="match status" value="1"/>
</dbReference>